<comment type="caution">
    <text evidence="1">The sequence shown here is derived from an EMBL/GenBank/DDBJ whole genome shotgun (WGS) entry which is preliminary data.</text>
</comment>
<gene>
    <name evidence="1" type="ORF">ACFQND_24680</name>
</gene>
<dbReference type="RefSeq" id="WP_371438693.1">
    <property type="nucleotide sequence ID" value="NZ_JBHSRS010000084.1"/>
</dbReference>
<dbReference type="Gene3D" id="3.40.50.2000">
    <property type="entry name" value="Glycogen Phosphorylase B"/>
    <property type="match status" value="1"/>
</dbReference>
<sequence length="399" mass="42811">MKTVLFVTYGSGHVRMVLPVARALALGGQAKPVVLALTTAAPAVRAAGVEVLQFKDFITSADELAVGHGKRLLADMPGPVADPEETIAYLGLSYAELVQDVGLTEAARLYQRDGRQAFLPLRTLRRIVGQVAPSLVVATNSPRAERASIMAARALGLPSACLVDLFCLDEVWVSASDYADKVCVLNDSVKRFLVSAGRAEEQVVVTGNPAFDTLSDPSHVGQGRQLRHDRQWGNKHVLLWPTQVEPAYHPFNGLPGDVDLPRRALEKVVEWVLSRDDCILCIRPRAGEALPMVSGDPRIVLTGQEVSLPVLLQAVDMVVTLNSTVGLEGHLAGTGLLQVLGSVFDKAMPLKAYGIADEAVDVAGIPAALDRCQHRPRRPPGTIQPRAADKVLEVVCGFL</sequence>
<proteinExistence type="predicted"/>
<accession>A0ABW1U689</accession>
<dbReference type="SUPFAM" id="SSF53756">
    <property type="entry name" value="UDP-Glycosyltransferase/glycogen phosphorylase"/>
    <property type="match status" value="1"/>
</dbReference>
<dbReference type="EMBL" id="JBHSRS010000084">
    <property type="protein sequence ID" value="MFC6284432.1"/>
    <property type="molecule type" value="Genomic_DNA"/>
</dbReference>
<protein>
    <recommendedName>
        <fullName evidence="3">UDP-glycosyltransferase</fullName>
    </recommendedName>
</protein>
<name>A0ABW1U689_9BURK</name>
<dbReference type="Proteomes" id="UP001596270">
    <property type="component" value="Unassembled WGS sequence"/>
</dbReference>
<reference evidence="2" key="1">
    <citation type="journal article" date="2019" name="Int. J. Syst. Evol. Microbiol.">
        <title>The Global Catalogue of Microorganisms (GCM) 10K type strain sequencing project: providing services to taxonomists for standard genome sequencing and annotation.</title>
        <authorList>
            <consortium name="The Broad Institute Genomics Platform"/>
            <consortium name="The Broad Institute Genome Sequencing Center for Infectious Disease"/>
            <person name="Wu L."/>
            <person name="Ma J."/>
        </authorList>
    </citation>
    <scope>NUCLEOTIDE SEQUENCE [LARGE SCALE GENOMIC DNA]</scope>
    <source>
        <strain evidence="2">CCUG 39402</strain>
    </source>
</reference>
<evidence type="ECO:0008006" key="3">
    <source>
        <dbReference type="Google" id="ProtNLM"/>
    </source>
</evidence>
<evidence type="ECO:0000313" key="2">
    <source>
        <dbReference type="Proteomes" id="UP001596270"/>
    </source>
</evidence>
<organism evidence="1 2">
    <name type="scientific">Polaromonas aquatica</name>
    <dbReference type="NCBI Taxonomy" id="332657"/>
    <lineage>
        <taxon>Bacteria</taxon>
        <taxon>Pseudomonadati</taxon>
        <taxon>Pseudomonadota</taxon>
        <taxon>Betaproteobacteria</taxon>
        <taxon>Burkholderiales</taxon>
        <taxon>Comamonadaceae</taxon>
        <taxon>Polaromonas</taxon>
    </lineage>
</organism>
<keyword evidence="2" id="KW-1185">Reference proteome</keyword>
<evidence type="ECO:0000313" key="1">
    <source>
        <dbReference type="EMBL" id="MFC6284432.1"/>
    </source>
</evidence>